<reference evidence="1" key="1">
    <citation type="submission" date="2020-08" db="EMBL/GenBank/DDBJ databases">
        <title>Multicomponent nature underlies the extraordinary mechanical properties of spider dragline silk.</title>
        <authorList>
            <person name="Kono N."/>
            <person name="Nakamura H."/>
            <person name="Mori M."/>
            <person name="Yoshida Y."/>
            <person name="Ohtoshi R."/>
            <person name="Malay A.D."/>
            <person name="Moran D.A.P."/>
            <person name="Tomita M."/>
            <person name="Numata K."/>
            <person name="Arakawa K."/>
        </authorList>
    </citation>
    <scope>NUCLEOTIDE SEQUENCE</scope>
</reference>
<comment type="caution">
    <text evidence="1">The sequence shown here is derived from an EMBL/GenBank/DDBJ whole genome shotgun (WGS) entry which is preliminary data.</text>
</comment>
<dbReference type="GO" id="GO:0003676">
    <property type="term" value="F:nucleic acid binding"/>
    <property type="evidence" value="ECO:0007669"/>
    <property type="project" value="InterPro"/>
</dbReference>
<dbReference type="PANTHER" id="PTHR47326">
    <property type="entry name" value="TRANSPOSABLE ELEMENT TC3 TRANSPOSASE-LIKE PROTEIN"/>
    <property type="match status" value="1"/>
</dbReference>
<proteinExistence type="predicted"/>
<dbReference type="PANTHER" id="PTHR47326:SF1">
    <property type="entry name" value="HTH PSQ-TYPE DOMAIN-CONTAINING PROTEIN"/>
    <property type="match status" value="1"/>
</dbReference>
<accession>A0A8X6PH56</accession>
<dbReference type="Gene3D" id="3.30.420.10">
    <property type="entry name" value="Ribonuclease H-like superfamily/Ribonuclease H"/>
    <property type="match status" value="1"/>
</dbReference>
<sequence>MLEKLQTGEIDVKKIWFSDEAYFTLDGHLNKQNYRYWGRERLEITVVRSLHPKKFLVWCAISSHGVFGPIFIDGTLSAANYRKFLDEEFIPFLHGHDLVQGHWFMQDGARPHRTADVFEVLNEHFSDRIIGLDYPSHFQGGIEWPPIFTRSEPLRLLPMGLFEEQSVADKSYEPSRTQNCHYNCCRHD</sequence>
<gene>
    <name evidence="1" type="ORF">NPIL_103371</name>
</gene>
<organism evidence="1 2">
    <name type="scientific">Nephila pilipes</name>
    <name type="common">Giant wood spider</name>
    <name type="synonym">Nephila maculata</name>
    <dbReference type="NCBI Taxonomy" id="299642"/>
    <lineage>
        <taxon>Eukaryota</taxon>
        <taxon>Metazoa</taxon>
        <taxon>Ecdysozoa</taxon>
        <taxon>Arthropoda</taxon>
        <taxon>Chelicerata</taxon>
        <taxon>Arachnida</taxon>
        <taxon>Araneae</taxon>
        <taxon>Araneomorphae</taxon>
        <taxon>Entelegynae</taxon>
        <taxon>Araneoidea</taxon>
        <taxon>Nephilidae</taxon>
        <taxon>Nephila</taxon>
    </lineage>
</organism>
<evidence type="ECO:0000313" key="1">
    <source>
        <dbReference type="EMBL" id="GFT70528.1"/>
    </source>
</evidence>
<protein>
    <submittedName>
        <fullName evidence="1">T-complex protein 1 subunit delta</fullName>
    </submittedName>
</protein>
<evidence type="ECO:0000313" key="2">
    <source>
        <dbReference type="Proteomes" id="UP000887013"/>
    </source>
</evidence>
<dbReference type="InterPro" id="IPR036397">
    <property type="entry name" value="RNaseH_sf"/>
</dbReference>
<keyword evidence="2" id="KW-1185">Reference proteome</keyword>
<dbReference type="EMBL" id="BMAW01020886">
    <property type="protein sequence ID" value="GFT70528.1"/>
    <property type="molecule type" value="Genomic_DNA"/>
</dbReference>
<dbReference type="Proteomes" id="UP000887013">
    <property type="component" value="Unassembled WGS sequence"/>
</dbReference>
<dbReference type="OrthoDB" id="6436543at2759"/>
<dbReference type="AlphaFoldDB" id="A0A8X6PH56"/>
<name>A0A8X6PH56_NEPPI</name>